<keyword evidence="2" id="KW-1185">Reference proteome</keyword>
<evidence type="ECO:0000313" key="1">
    <source>
        <dbReference type="EMBL" id="MBU5483710.1"/>
    </source>
</evidence>
<reference evidence="1 2" key="1">
    <citation type="submission" date="2021-06" db="EMBL/GenBank/DDBJ databases">
        <authorList>
            <person name="Sun Q."/>
            <person name="Li D."/>
        </authorList>
    </citation>
    <scope>NUCLEOTIDE SEQUENCE [LARGE SCALE GENOMIC DNA]</scope>
    <source>
        <strain evidence="1 2">MSJ-11</strain>
    </source>
</reference>
<organism evidence="1 2">
    <name type="scientific">Clostridium mobile</name>
    <dbReference type="NCBI Taxonomy" id="2841512"/>
    <lineage>
        <taxon>Bacteria</taxon>
        <taxon>Bacillati</taxon>
        <taxon>Bacillota</taxon>
        <taxon>Clostridia</taxon>
        <taxon>Eubacteriales</taxon>
        <taxon>Clostridiaceae</taxon>
        <taxon>Clostridium</taxon>
    </lineage>
</organism>
<name>A0ABS6EFC3_9CLOT</name>
<evidence type="ECO:0000313" key="2">
    <source>
        <dbReference type="Proteomes" id="UP000726170"/>
    </source>
</evidence>
<proteinExistence type="predicted"/>
<gene>
    <name evidence="1" type="ORF">KQI86_05160</name>
</gene>
<accession>A0ABS6EFC3</accession>
<dbReference type="Proteomes" id="UP000726170">
    <property type="component" value="Unassembled WGS sequence"/>
</dbReference>
<dbReference type="RefSeq" id="WP_216438066.1">
    <property type="nucleotide sequence ID" value="NZ_JAHLQF010000001.1"/>
</dbReference>
<sequence length="115" mass="13388">MYAEKSSQTMNYPQNMQCHNINKNIVRLLDTIGDRGVTISYVSKKINNDQSLVFKAITELQSKGIIKKIYSSRCPICTYENVSETEDQLVVCSYCKESYYPHDNNERFKMSLKDR</sequence>
<dbReference type="EMBL" id="JAHLQF010000001">
    <property type="protein sequence ID" value="MBU5483710.1"/>
    <property type="molecule type" value="Genomic_DNA"/>
</dbReference>
<comment type="caution">
    <text evidence="1">The sequence shown here is derived from an EMBL/GenBank/DDBJ whole genome shotgun (WGS) entry which is preliminary data.</text>
</comment>
<protein>
    <submittedName>
        <fullName evidence="1">Uncharacterized protein</fullName>
    </submittedName>
</protein>